<sequence length="361" mass="40404">MSQRAHSERTTFMLYNDNLPVRFPKGTFAMFTVYSFTGASILASIIFSLLLFLSIDENPMMQVLFGGLAVIFELGKFFAWYEFGERRARRNYTGAFSAFAFYAVLAAISIGGSVGGINSATNKAQSHITVHQSKVNSYNMQIAAIDKQIELNNVAAEKYIQMERIATGVTRIQKENDKLRQQQLELAAERDSLPVVGQGSVIGLIDSLAKSLNIQTQTAQLGLVIFLSVLLDFFAAFFVGLIGEEIRFRNQFHRLNPITIDAFNAEPKEPELLTNHMGDYDVTDSKSPELAPQKAEESKTPYDMVIEALSSNQVNCTKRAVTRFLKISSEEVDDIFKQLLEKGIVSKKPNNHYQWHGVTES</sequence>
<protein>
    <recommendedName>
        <fullName evidence="4">Preprotein translocase subunit SecY</fullName>
    </recommendedName>
</protein>
<evidence type="ECO:0000313" key="3">
    <source>
        <dbReference type="Proteomes" id="UP000011134"/>
    </source>
</evidence>
<organism evidence="2 3">
    <name type="scientific">Photobacterium marinum</name>
    <dbReference type="NCBI Taxonomy" id="1056511"/>
    <lineage>
        <taxon>Bacteria</taxon>
        <taxon>Pseudomonadati</taxon>
        <taxon>Pseudomonadota</taxon>
        <taxon>Gammaproteobacteria</taxon>
        <taxon>Vibrionales</taxon>
        <taxon>Vibrionaceae</taxon>
        <taxon>Photobacterium</taxon>
    </lineage>
</organism>
<dbReference type="EMBL" id="AMZO01000030">
    <property type="protein sequence ID" value="ELR64215.1"/>
    <property type="molecule type" value="Genomic_DNA"/>
</dbReference>
<comment type="caution">
    <text evidence="2">The sequence shown here is derived from an EMBL/GenBank/DDBJ whole genome shotgun (WGS) entry which is preliminary data.</text>
</comment>
<feature type="transmembrane region" description="Helical" evidence="1">
    <location>
        <begin position="221"/>
        <end position="242"/>
    </location>
</feature>
<evidence type="ECO:0008006" key="4">
    <source>
        <dbReference type="Google" id="ProtNLM"/>
    </source>
</evidence>
<evidence type="ECO:0000256" key="1">
    <source>
        <dbReference type="SAM" id="Phobius"/>
    </source>
</evidence>
<feature type="transmembrane region" description="Helical" evidence="1">
    <location>
        <begin position="61"/>
        <end position="83"/>
    </location>
</feature>
<feature type="transmembrane region" description="Helical" evidence="1">
    <location>
        <begin position="31"/>
        <end position="55"/>
    </location>
</feature>
<dbReference type="PATRIC" id="fig|1056511.3.peg.3720"/>
<name>L8J5V3_9GAMM</name>
<keyword evidence="1" id="KW-1133">Transmembrane helix</keyword>
<dbReference type="Proteomes" id="UP000011134">
    <property type="component" value="Unassembled WGS sequence"/>
</dbReference>
<dbReference type="AlphaFoldDB" id="L8J5V3"/>
<keyword evidence="3" id="KW-1185">Reference proteome</keyword>
<reference evidence="2 3" key="1">
    <citation type="submission" date="2012-12" db="EMBL/GenBank/DDBJ databases">
        <title>Genome Assembly of Photobacterium sp. AK15.</title>
        <authorList>
            <person name="Khatri I."/>
            <person name="Vaidya B."/>
            <person name="Srinivas T.N.R."/>
            <person name="Subramanian S."/>
            <person name="Pinnaka A."/>
        </authorList>
    </citation>
    <scope>NUCLEOTIDE SEQUENCE [LARGE SCALE GENOMIC DNA]</scope>
    <source>
        <strain evidence="2 3">AK15</strain>
    </source>
</reference>
<feature type="transmembrane region" description="Helical" evidence="1">
    <location>
        <begin position="95"/>
        <end position="117"/>
    </location>
</feature>
<accession>L8J5V3</accession>
<keyword evidence="1" id="KW-0472">Membrane</keyword>
<gene>
    <name evidence="2" type="ORF">C942_02797</name>
</gene>
<evidence type="ECO:0000313" key="2">
    <source>
        <dbReference type="EMBL" id="ELR64215.1"/>
    </source>
</evidence>
<keyword evidence="1" id="KW-0812">Transmembrane</keyword>
<proteinExistence type="predicted"/>